<sequence>MEDTDMSDRPKEKDRVRSSRDSGEHFGHSADDDGASRRSNKKHKDFHTLANPEIVSDAEHMPIGQPEVESVTHVGTRKPRVSYKESLIGVIPGAYESAFFGSSMEEDGGDISDEEEEDEPPEDGEVVIKFPRELKQKIRAPWCTSLIVKVFGRSMGYIFLVNKLKNMWKSSGNFSCVDLGLGFFLIRFESKEGFEDVLKGGPWFIGEHFLSLSPWVPNFRASEASVSSIAVWIRLPELPVEYYHKDSLFQIGSGLGPVLRVDFNTAAGTRGRFARLCIQVDIDKPLTRTVRVGKTRLAVIYEGVSLLCFHCGKIGHRREWCPLHTPVETEIPVTNEQSKMEEEDKQKGFGPWMVVSRRKRQIKPAVLRVDPAFIQAAGSSAVQGPRSRQNGLGAMYCDAGSADGLRCDETNRHGNGARCDDIHWHGNGARCDKTTQHEASRHAAEIVEKQTSWHAAENVEQQTRDQLKAGANRRAAVEVDKQARDKKKSGFRYSPLDKGKSIRVGTESDSFHGVLNSEHGIVKSISPFESSEPIASPFEPIFNFNTPKLAVNSLQSHTPNQKTQIKDTTNSFSPSPHQSLVSSSEISLRPQLPKSKSDNDKHSMGGISTVQNISKMEDSDEKSIHSDRRRCDKTDSKGSTSCVGLVRRRDSSSMVRNNSSSPRRRSTSPNRHGLVAGDKPILELPNGHSENRWDSLSTKSSLSAIAGAEICPILGGGVLRNTVGIRREEELRGKGFLEYQFTSTVIRNSIWEMWPEKAWNSLEAEGTLFPPNNPPFMSSSEIGVNILTWNCRGVLNPCFHKALLDTLQINNPEILILTKTRLGGDKAAELARSFPFDGFLCTNTIGFAGGIWILWKTEAVEVGHLCSTEQEIHASVKVRGSNSLWLISAIYGSPRRSERRILWENLTIIAGLNNLPWVMLGDFNDILLCEEKWGGFSGPKFTWSNCHDMNSLIMERLDRVLANPEWRILFPEASVTHLTRTHSDHCPVLLNLCPNIPCILPRPFRFESIWFSHVDFPSIVEKAWATPALNLSITFSIFAALVSAWNKTKFDPRSPLYRLEKSLREEYFVILKLEEELWALKSRVGWVVEGDRNTKFFHTSTIVRRRANKIVRLRNSVGEWIIDNELICLHIQQGFVDLFSSSHLHPPSGFCLPMWAPRISDQEALSLTAHVNVNDVKKSLWSLKAFKAPSPDGLHPGFFQKCWPTVGDSVVKEVRQIFSTGRMPEYLNRTLISLIPKCLGPETLSQFRPISLCNTVYKIVTKIIVSRLRPIIGNLVSPFQAAFVPSRRGLDNVVIAQELIHSIHRKKGRVGQLILKLDLEKAYDRLEWDFIREVLTFFKFPPPFVDLVLECVSTSSFSILVNGGQLENFKPSRGIRQGDPLSPYLFILCMEYLSLKILEACDNNSWKAIKASRILEDFCLQSGQKVSLPKSKVFFSPNVNPNLRHHLCGILGVSSTPNLEISFGVPLKKGRKCTWLVGDKICRPRDLGGLGLYSTKARNLALLAKLNWRVMEDPNSLWARTLIAKYCPNGIMDGRLGTRRSGSSNWKGLKKGHEVFRKGLRWVVNNGQEISFWHDLWVGDRPLRKSIKAISVCPNRPLADKRVWDSVGVTSKVKHMISTPIKWVVPPVGWYKLNTDGSSLGNPGLAGGGGVIRNHIGDWVGGFSRAIGITTSVQAELRALKDGLNLAIDLGISNLEIEMDSLVAVELVNSITTPNAFLSTIVTDCRFLNGEI</sequence>
<dbReference type="GO" id="GO:0003676">
    <property type="term" value="F:nucleic acid binding"/>
    <property type="evidence" value="ECO:0007669"/>
    <property type="project" value="InterPro"/>
</dbReference>
<dbReference type="PROSITE" id="PS50879">
    <property type="entry name" value="RNASE_H_1"/>
    <property type="match status" value="1"/>
</dbReference>
<feature type="compositionally biased region" description="Low complexity" evidence="2">
    <location>
        <begin position="571"/>
        <end position="584"/>
    </location>
</feature>
<gene>
    <name evidence="6" type="ORF">FSB_LOCUS13342</name>
</gene>
<dbReference type="PANTHER" id="PTHR31286:SF99">
    <property type="entry name" value="DUF4283 DOMAIN-CONTAINING PROTEIN"/>
    <property type="match status" value="1"/>
</dbReference>
<dbReference type="GO" id="GO:0008270">
    <property type="term" value="F:zinc ion binding"/>
    <property type="evidence" value="ECO:0007669"/>
    <property type="project" value="UniProtKB-KW"/>
</dbReference>
<dbReference type="InterPro" id="IPR012337">
    <property type="entry name" value="RNaseH-like_sf"/>
</dbReference>
<dbReference type="CDD" id="cd06222">
    <property type="entry name" value="RNase_H_like"/>
    <property type="match status" value="1"/>
</dbReference>
<dbReference type="PANTHER" id="PTHR31286">
    <property type="entry name" value="GLYCINE-RICH CELL WALL STRUCTURAL PROTEIN 1.8-LIKE"/>
    <property type="match status" value="1"/>
</dbReference>
<proteinExistence type="predicted"/>
<dbReference type="InterPro" id="IPR036397">
    <property type="entry name" value="RNaseH_sf"/>
</dbReference>
<dbReference type="InterPro" id="IPR000477">
    <property type="entry name" value="RT_dom"/>
</dbReference>
<accession>A0A2N9FEM1</accession>
<dbReference type="InterPro" id="IPR002156">
    <property type="entry name" value="RNaseH_domain"/>
</dbReference>
<dbReference type="Pfam" id="PF00078">
    <property type="entry name" value="RVT_1"/>
    <property type="match status" value="1"/>
</dbReference>
<protein>
    <recommendedName>
        <fullName evidence="7">CCHC-type domain-containing protein</fullName>
    </recommendedName>
</protein>
<dbReference type="InterPro" id="IPR043502">
    <property type="entry name" value="DNA/RNA_pol_sf"/>
</dbReference>
<feature type="region of interest" description="Disordered" evidence="2">
    <location>
        <begin position="1"/>
        <end position="63"/>
    </location>
</feature>
<dbReference type="PROSITE" id="PS50878">
    <property type="entry name" value="RT_POL"/>
    <property type="match status" value="1"/>
</dbReference>
<feature type="region of interest" description="Disordered" evidence="2">
    <location>
        <begin position="104"/>
        <end position="123"/>
    </location>
</feature>
<dbReference type="EMBL" id="OIVN01000780">
    <property type="protein sequence ID" value="SPC85460.1"/>
    <property type="molecule type" value="Genomic_DNA"/>
</dbReference>
<feature type="domain" description="RNase H type-1" evidence="5">
    <location>
        <begin position="1627"/>
        <end position="1732"/>
    </location>
</feature>
<reference evidence="6" key="1">
    <citation type="submission" date="2018-02" db="EMBL/GenBank/DDBJ databases">
        <authorList>
            <person name="Cohen D.B."/>
            <person name="Kent A.D."/>
        </authorList>
    </citation>
    <scope>NUCLEOTIDE SEQUENCE</scope>
</reference>
<evidence type="ECO:0000259" key="3">
    <source>
        <dbReference type="PROSITE" id="PS50158"/>
    </source>
</evidence>
<organism evidence="6">
    <name type="scientific">Fagus sylvatica</name>
    <name type="common">Beechnut</name>
    <dbReference type="NCBI Taxonomy" id="28930"/>
    <lineage>
        <taxon>Eukaryota</taxon>
        <taxon>Viridiplantae</taxon>
        <taxon>Streptophyta</taxon>
        <taxon>Embryophyta</taxon>
        <taxon>Tracheophyta</taxon>
        <taxon>Spermatophyta</taxon>
        <taxon>Magnoliopsida</taxon>
        <taxon>eudicotyledons</taxon>
        <taxon>Gunneridae</taxon>
        <taxon>Pentapetalae</taxon>
        <taxon>rosids</taxon>
        <taxon>fabids</taxon>
        <taxon>Fagales</taxon>
        <taxon>Fagaceae</taxon>
        <taxon>Fagus</taxon>
    </lineage>
</organism>
<feature type="compositionally biased region" description="Basic and acidic residues" evidence="2">
    <location>
        <begin position="615"/>
        <end position="636"/>
    </location>
</feature>
<keyword evidence="1" id="KW-0479">Metal-binding</keyword>
<feature type="domain" description="CCHC-type" evidence="3">
    <location>
        <begin position="308"/>
        <end position="322"/>
    </location>
</feature>
<dbReference type="Pfam" id="PF03372">
    <property type="entry name" value="Exo_endo_phos"/>
    <property type="match status" value="1"/>
</dbReference>
<feature type="region of interest" description="Disordered" evidence="2">
    <location>
        <begin position="554"/>
        <end position="680"/>
    </location>
</feature>
<dbReference type="Gene3D" id="3.30.420.10">
    <property type="entry name" value="Ribonuclease H-like superfamily/Ribonuclease H"/>
    <property type="match status" value="1"/>
</dbReference>
<dbReference type="InterPro" id="IPR040256">
    <property type="entry name" value="At4g02000-like"/>
</dbReference>
<keyword evidence="1" id="KW-0862">Zinc</keyword>
<evidence type="ECO:0000259" key="5">
    <source>
        <dbReference type="PROSITE" id="PS50879"/>
    </source>
</evidence>
<dbReference type="GO" id="GO:0004523">
    <property type="term" value="F:RNA-DNA hybrid ribonuclease activity"/>
    <property type="evidence" value="ECO:0007669"/>
    <property type="project" value="InterPro"/>
</dbReference>
<evidence type="ECO:0000256" key="2">
    <source>
        <dbReference type="SAM" id="MobiDB-lite"/>
    </source>
</evidence>
<dbReference type="SUPFAM" id="SSF53098">
    <property type="entry name" value="Ribonuclease H-like"/>
    <property type="match status" value="1"/>
</dbReference>
<dbReference type="Pfam" id="PF14111">
    <property type="entry name" value="DUF4283"/>
    <property type="match status" value="1"/>
</dbReference>
<dbReference type="InterPro" id="IPR001878">
    <property type="entry name" value="Znf_CCHC"/>
</dbReference>
<evidence type="ECO:0000313" key="6">
    <source>
        <dbReference type="EMBL" id="SPC85460.1"/>
    </source>
</evidence>
<dbReference type="Gene3D" id="3.60.10.10">
    <property type="entry name" value="Endonuclease/exonuclease/phosphatase"/>
    <property type="match status" value="1"/>
</dbReference>
<feature type="compositionally biased region" description="Polar residues" evidence="2">
    <location>
        <begin position="554"/>
        <end position="570"/>
    </location>
</feature>
<dbReference type="CDD" id="cd01650">
    <property type="entry name" value="RT_nLTR_like"/>
    <property type="match status" value="1"/>
</dbReference>
<name>A0A2N9FEM1_FAGSY</name>
<evidence type="ECO:0000256" key="1">
    <source>
        <dbReference type="PROSITE-ProRule" id="PRU00047"/>
    </source>
</evidence>
<feature type="domain" description="Reverse transcriptase" evidence="4">
    <location>
        <begin position="1216"/>
        <end position="1467"/>
    </location>
</feature>
<dbReference type="InterPro" id="IPR044730">
    <property type="entry name" value="RNase_H-like_dom_plant"/>
</dbReference>
<dbReference type="Pfam" id="PF13456">
    <property type="entry name" value="RVT_3"/>
    <property type="match status" value="1"/>
</dbReference>
<dbReference type="InterPro" id="IPR025558">
    <property type="entry name" value="DUF4283"/>
</dbReference>
<evidence type="ECO:0000259" key="4">
    <source>
        <dbReference type="PROSITE" id="PS50878"/>
    </source>
</evidence>
<dbReference type="PROSITE" id="PS50158">
    <property type="entry name" value="ZF_CCHC"/>
    <property type="match status" value="1"/>
</dbReference>
<keyword evidence="1" id="KW-0863">Zinc-finger</keyword>
<evidence type="ECO:0008006" key="7">
    <source>
        <dbReference type="Google" id="ProtNLM"/>
    </source>
</evidence>
<feature type="compositionally biased region" description="Basic and acidic residues" evidence="2">
    <location>
        <begin position="1"/>
        <end position="36"/>
    </location>
</feature>
<dbReference type="InterPro" id="IPR036691">
    <property type="entry name" value="Endo/exonu/phosph_ase_sf"/>
</dbReference>
<dbReference type="InterPro" id="IPR005135">
    <property type="entry name" value="Endo/exonuclease/phosphatase"/>
</dbReference>
<feature type="compositionally biased region" description="Low complexity" evidence="2">
    <location>
        <begin position="652"/>
        <end position="671"/>
    </location>
</feature>
<dbReference type="SUPFAM" id="SSF56672">
    <property type="entry name" value="DNA/RNA polymerases"/>
    <property type="match status" value="1"/>
</dbReference>
<dbReference type="SUPFAM" id="SSF56219">
    <property type="entry name" value="DNase I-like"/>
    <property type="match status" value="1"/>
</dbReference>